<reference evidence="13" key="1">
    <citation type="submission" date="2015-12" db="EMBL/GenBank/DDBJ databases">
        <title>De novo transcriptome assembly of four potential Pierce s Disease insect vectors from Arizona vineyards.</title>
        <authorList>
            <person name="Tassone E.E."/>
        </authorList>
    </citation>
    <scope>NUCLEOTIDE SEQUENCE</scope>
</reference>
<dbReference type="Gene3D" id="1.20.1070.10">
    <property type="entry name" value="Rhodopsin 7-helix transmembrane proteins"/>
    <property type="match status" value="1"/>
</dbReference>
<dbReference type="Pfam" id="PF00001">
    <property type="entry name" value="7tm_1"/>
    <property type="match status" value="1"/>
</dbReference>
<evidence type="ECO:0000256" key="6">
    <source>
        <dbReference type="ARBA" id="ARBA00023040"/>
    </source>
</evidence>
<feature type="compositionally biased region" description="Low complexity" evidence="10">
    <location>
        <begin position="354"/>
        <end position="369"/>
    </location>
</feature>
<organism evidence="13">
    <name type="scientific">Clastoptera arizonana</name>
    <name type="common">Arizona spittle bug</name>
    <dbReference type="NCBI Taxonomy" id="38151"/>
    <lineage>
        <taxon>Eukaryota</taxon>
        <taxon>Metazoa</taxon>
        <taxon>Ecdysozoa</taxon>
        <taxon>Arthropoda</taxon>
        <taxon>Hexapoda</taxon>
        <taxon>Insecta</taxon>
        <taxon>Pterygota</taxon>
        <taxon>Neoptera</taxon>
        <taxon>Paraneoptera</taxon>
        <taxon>Hemiptera</taxon>
        <taxon>Auchenorrhyncha</taxon>
        <taxon>Cercopoidea</taxon>
        <taxon>Clastopteridae</taxon>
        <taxon>Clastoptera</taxon>
    </lineage>
</organism>
<dbReference type="EMBL" id="GEDC01002543">
    <property type="protein sequence ID" value="JAS34755.1"/>
    <property type="molecule type" value="Transcribed_RNA"/>
</dbReference>
<dbReference type="PANTHER" id="PTHR24228">
    <property type="entry name" value="B2 BRADYKININ RECEPTOR/ANGIOTENSIN II RECEPTOR"/>
    <property type="match status" value="1"/>
</dbReference>
<protein>
    <recommendedName>
        <fullName evidence="12">G-protein coupled receptors family 1 profile domain-containing protein</fullName>
    </recommendedName>
</protein>
<evidence type="ECO:0000256" key="4">
    <source>
        <dbReference type="ARBA" id="ARBA00022692"/>
    </source>
</evidence>
<accession>A0A1B6CH00</accession>
<dbReference type="GO" id="GO:0005886">
    <property type="term" value="C:plasma membrane"/>
    <property type="evidence" value="ECO:0007669"/>
    <property type="project" value="UniProtKB-SubCell"/>
</dbReference>
<feature type="transmembrane region" description="Helical" evidence="11">
    <location>
        <begin position="71"/>
        <end position="97"/>
    </location>
</feature>
<dbReference type="AlphaFoldDB" id="A0A1B6CH00"/>
<dbReference type="SMART" id="SM01381">
    <property type="entry name" value="7TM_GPCR_Srsx"/>
    <property type="match status" value="1"/>
</dbReference>
<evidence type="ECO:0000256" key="10">
    <source>
        <dbReference type="SAM" id="MobiDB-lite"/>
    </source>
</evidence>
<evidence type="ECO:0000259" key="12">
    <source>
        <dbReference type="PROSITE" id="PS50262"/>
    </source>
</evidence>
<feature type="transmembrane region" description="Helical" evidence="11">
    <location>
        <begin position="187"/>
        <end position="208"/>
    </location>
</feature>
<gene>
    <name evidence="13" type="ORF">g.29624</name>
    <name evidence="14" type="ORF">g.29629</name>
</gene>
<feature type="transmembrane region" description="Helical" evidence="11">
    <location>
        <begin position="37"/>
        <end position="59"/>
    </location>
</feature>
<evidence type="ECO:0000256" key="8">
    <source>
        <dbReference type="ARBA" id="ARBA00023170"/>
    </source>
</evidence>
<sequence length="378" mass="42347">MADTSIESTVIPTHSSINNDGISPVTLSSDWNRVARLLLVVGLAVVGSVGNVYMVSAVMIEEHLKKKGNTFLVNIALADLLITGLVMPASAVVILAGLQDSPAVCRVQWFLAILCWLVTLLTFAVTSIENYARLCCSSDSYARLSTKHVIIIVMTIWIFSSVAATLQCIYDLGPDYCTRKYSGLPTYQVVIAILFIVLPTILTCLFYVRTVLKVRLAKANPSFKPPITFSWDYSLMKTNVYSFILFYIFWLPFGIILVLSGTYYEVSARVYYILAWIALSKSCINNFLYCITNRHFRNAYINLFHYCCCKTTVAFSRRSRGELARPSGDVRVHIIPGYNMYSYTSPQRARENSKSSTSKRTSGTSRSSRANGRDVYQL</sequence>
<evidence type="ECO:0000256" key="5">
    <source>
        <dbReference type="ARBA" id="ARBA00022989"/>
    </source>
</evidence>
<dbReference type="InterPro" id="IPR000276">
    <property type="entry name" value="GPCR_Rhodpsn"/>
</dbReference>
<evidence type="ECO:0000256" key="7">
    <source>
        <dbReference type="ARBA" id="ARBA00023136"/>
    </source>
</evidence>
<keyword evidence="8" id="KW-0675">Receptor</keyword>
<proteinExistence type="inferred from homology"/>
<dbReference type="PROSITE" id="PS50262">
    <property type="entry name" value="G_PROTEIN_RECEP_F1_2"/>
    <property type="match status" value="1"/>
</dbReference>
<keyword evidence="4 11" id="KW-0812">Transmembrane</keyword>
<evidence type="ECO:0000256" key="11">
    <source>
        <dbReference type="SAM" id="Phobius"/>
    </source>
</evidence>
<keyword evidence="9" id="KW-0807">Transducer</keyword>
<evidence type="ECO:0000256" key="2">
    <source>
        <dbReference type="ARBA" id="ARBA00010663"/>
    </source>
</evidence>
<evidence type="ECO:0000313" key="13">
    <source>
        <dbReference type="EMBL" id="JAS12640.1"/>
    </source>
</evidence>
<keyword evidence="3" id="KW-1003">Cell membrane</keyword>
<evidence type="ECO:0000313" key="14">
    <source>
        <dbReference type="EMBL" id="JAS34755.1"/>
    </source>
</evidence>
<evidence type="ECO:0000256" key="1">
    <source>
        <dbReference type="ARBA" id="ARBA00004651"/>
    </source>
</evidence>
<feature type="transmembrane region" description="Helical" evidence="11">
    <location>
        <begin position="240"/>
        <end position="264"/>
    </location>
</feature>
<feature type="region of interest" description="Disordered" evidence="10">
    <location>
        <begin position="345"/>
        <end position="378"/>
    </location>
</feature>
<feature type="transmembrane region" description="Helical" evidence="11">
    <location>
        <begin position="149"/>
        <end position="167"/>
    </location>
</feature>
<evidence type="ECO:0000256" key="3">
    <source>
        <dbReference type="ARBA" id="ARBA00022475"/>
    </source>
</evidence>
<keyword evidence="7 11" id="KW-0472">Membrane</keyword>
<comment type="similarity">
    <text evidence="2">Belongs to the G-protein coupled receptor 1 family.</text>
</comment>
<evidence type="ECO:0000256" key="9">
    <source>
        <dbReference type="ARBA" id="ARBA00023224"/>
    </source>
</evidence>
<keyword evidence="6" id="KW-0297">G-protein coupled receptor</keyword>
<feature type="domain" description="G-protein coupled receptors family 1 profile" evidence="12">
    <location>
        <begin position="50"/>
        <end position="289"/>
    </location>
</feature>
<dbReference type="PANTHER" id="PTHR24228:SF75">
    <property type="entry name" value="G-PROTEIN COUPLED RECEPTORS FAMILY 1 PROFILE DOMAIN-CONTAINING PROTEIN"/>
    <property type="match status" value="1"/>
</dbReference>
<keyword evidence="5 11" id="KW-1133">Transmembrane helix</keyword>
<dbReference type="GO" id="GO:0004930">
    <property type="term" value="F:G protein-coupled receptor activity"/>
    <property type="evidence" value="ECO:0007669"/>
    <property type="project" value="UniProtKB-KW"/>
</dbReference>
<dbReference type="PRINTS" id="PR00237">
    <property type="entry name" value="GPCRRHODOPSN"/>
</dbReference>
<feature type="transmembrane region" description="Helical" evidence="11">
    <location>
        <begin position="109"/>
        <end position="128"/>
    </location>
</feature>
<dbReference type="EMBL" id="GEDC01024658">
    <property type="protein sequence ID" value="JAS12640.1"/>
    <property type="molecule type" value="Transcribed_RNA"/>
</dbReference>
<feature type="transmembrane region" description="Helical" evidence="11">
    <location>
        <begin position="270"/>
        <end position="291"/>
    </location>
</feature>
<comment type="subcellular location">
    <subcellularLocation>
        <location evidence="1">Cell membrane</location>
        <topology evidence="1">Multi-pass membrane protein</topology>
    </subcellularLocation>
</comment>
<name>A0A1B6CH00_9HEMI</name>
<dbReference type="CDD" id="cd00637">
    <property type="entry name" value="7tm_classA_rhodopsin-like"/>
    <property type="match status" value="1"/>
</dbReference>
<dbReference type="InterPro" id="IPR017452">
    <property type="entry name" value="GPCR_Rhodpsn_7TM"/>
</dbReference>
<dbReference type="SUPFAM" id="SSF81321">
    <property type="entry name" value="Family A G protein-coupled receptor-like"/>
    <property type="match status" value="1"/>
</dbReference>